<reference evidence="2" key="1">
    <citation type="submission" date="2016-10" db="EMBL/GenBank/DDBJ databases">
        <authorList>
            <person name="Varghese N."/>
            <person name="Submissions S."/>
        </authorList>
    </citation>
    <scope>NUCLEOTIDE SEQUENCE [LARGE SCALE GENOMIC DNA]</scope>
    <source>
        <strain evidence="2">CGMCC 4.6609</strain>
    </source>
</reference>
<dbReference type="Proteomes" id="UP000199691">
    <property type="component" value="Unassembled WGS sequence"/>
</dbReference>
<name>A0A1H0WG92_9PSEU</name>
<dbReference type="STRING" id="641025.SAMN05421507_11968"/>
<evidence type="ECO:0000313" key="1">
    <source>
        <dbReference type="EMBL" id="SDP89734.1"/>
    </source>
</evidence>
<gene>
    <name evidence="1" type="ORF">SAMN05421507_11968</name>
</gene>
<sequence length="356" mass="38319">MSAVWVDAPVGPKAARRVTVAGCRSVLVLVPHIVAGTRLMDVLELLKADQRVQVVSTVPDTHGISFGTSEFLQRQGVLTLPWSQATGVEFDLVLAASRRDLEHVLGPVLVLPHGAGALKSRRLTGHGLDRHELMRGGRVTAAALVLSHDDELEVLERSCPEAVPHAVVAGDLCLDRMRASLPRRAAYRAALGVAPDEHLVTISSTWRPDSTFGSRQELYRGGDFRKAVVIHPTTWSVHGPWQVRAWLADRPDLIVIPPDEGWRAAVIASDRVIGDHGSVTQYAAAVGVPVELATRAPVRPGSLADLLARGTPDIASSLSSRLDQAAGLLRASMYRLLRLPEPAHEARAEPVAAHHA</sequence>
<keyword evidence="2" id="KW-1185">Reference proteome</keyword>
<dbReference type="OrthoDB" id="3661391at2"/>
<protein>
    <recommendedName>
        <fullName evidence="3">CDP-Glycerol:Poly(Glycerophosphate) glycerophosphotransferase</fullName>
    </recommendedName>
</protein>
<dbReference type="RefSeq" id="WP_090103223.1">
    <property type="nucleotide sequence ID" value="NZ_FNIX01000019.1"/>
</dbReference>
<dbReference type="EMBL" id="FNIX01000019">
    <property type="protein sequence ID" value="SDP89734.1"/>
    <property type="molecule type" value="Genomic_DNA"/>
</dbReference>
<evidence type="ECO:0000313" key="2">
    <source>
        <dbReference type="Proteomes" id="UP000199691"/>
    </source>
</evidence>
<evidence type="ECO:0008006" key="3">
    <source>
        <dbReference type="Google" id="ProtNLM"/>
    </source>
</evidence>
<proteinExistence type="predicted"/>
<dbReference type="AlphaFoldDB" id="A0A1H0WG92"/>
<accession>A0A1H0WG92</accession>
<dbReference type="SUPFAM" id="SSF53756">
    <property type="entry name" value="UDP-Glycosyltransferase/glycogen phosphorylase"/>
    <property type="match status" value="1"/>
</dbReference>
<organism evidence="1 2">
    <name type="scientific">Lentzea jiangxiensis</name>
    <dbReference type="NCBI Taxonomy" id="641025"/>
    <lineage>
        <taxon>Bacteria</taxon>
        <taxon>Bacillati</taxon>
        <taxon>Actinomycetota</taxon>
        <taxon>Actinomycetes</taxon>
        <taxon>Pseudonocardiales</taxon>
        <taxon>Pseudonocardiaceae</taxon>
        <taxon>Lentzea</taxon>
    </lineage>
</organism>